<reference evidence="1 2" key="1">
    <citation type="journal article" date="2009" name="Genome Res.">
        <title>Whole genome sequence of Desulfovibrio magneticus strain RS-1 revealed common gene clusters in magnetotactic bacteria.</title>
        <authorList>
            <person name="Nakazawa H."/>
            <person name="Arakaki A."/>
            <person name="Narita-Yamada S."/>
            <person name="Yashiro I."/>
            <person name="Jinno K."/>
            <person name="Aoki N."/>
            <person name="Tsuruyama A."/>
            <person name="Okamura Y."/>
            <person name="Tanikawa S."/>
            <person name="Fujita N."/>
            <person name="Takeyama H."/>
            <person name="Matsunaga T."/>
        </authorList>
    </citation>
    <scope>NUCLEOTIDE SEQUENCE [LARGE SCALE GENOMIC DNA]</scope>
    <source>
        <strain evidence="2">ATCC 700980 / DSM 13731 / RS-1</strain>
    </source>
</reference>
<sequence>MMPIFDINFLVGQNGSAASCGWSRGGTESAFLFPDPNSQLGAGLKSSDCIGGLDDAIEDDTLCPVRAVTLNDLQTEDCNTPINQEGPKPFLIVNC</sequence>
<proteinExistence type="predicted"/>
<organism evidence="1 2">
    <name type="scientific">Solidesulfovibrio magneticus (strain ATCC 700980 / DSM 13731 / RS-1)</name>
    <name type="common">Desulfovibrio magneticus</name>
    <dbReference type="NCBI Taxonomy" id="573370"/>
    <lineage>
        <taxon>Bacteria</taxon>
        <taxon>Pseudomonadati</taxon>
        <taxon>Thermodesulfobacteriota</taxon>
        <taxon>Desulfovibrionia</taxon>
        <taxon>Desulfovibrionales</taxon>
        <taxon>Desulfovibrionaceae</taxon>
        <taxon>Solidesulfovibrio</taxon>
    </lineage>
</organism>
<dbReference type="AlphaFoldDB" id="C4XNM1"/>
<dbReference type="EMBL" id="AP010904">
    <property type="protein sequence ID" value="BAH74996.1"/>
    <property type="molecule type" value="Genomic_DNA"/>
</dbReference>
<dbReference type="HOGENOM" id="CLU_2368287_0_0_7"/>
<name>C4XNM1_SOLM1</name>
<gene>
    <name evidence="1" type="ordered locus">DMR_15060</name>
</gene>
<keyword evidence="2" id="KW-1185">Reference proteome</keyword>
<evidence type="ECO:0000313" key="1">
    <source>
        <dbReference type="EMBL" id="BAH74996.1"/>
    </source>
</evidence>
<dbReference type="KEGG" id="dma:DMR_15060"/>
<accession>C4XNM1</accession>
<evidence type="ECO:0000313" key="2">
    <source>
        <dbReference type="Proteomes" id="UP000009071"/>
    </source>
</evidence>
<protein>
    <submittedName>
        <fullName evidence="1">Uncharacterized protein</fullName>
    </submittedName>
</protein>
<dbReference type="Proteomes" id="UP000009071">
    <property type="component" value="Chromosome"/>
</dbReference>